<keyword evidence="2" id="KW-1185">Reference proteome</keyword>
<evidence type="ECO:0000313" key="2">
    <source>
        <dbReference type="Proteomes" id="UP000298030"/>
    </source>
</evidence>
<dbReference type="EMBL" id="QPFP01000022">
    <property type="protein sequence ID" value="TEB30652.1"/>
    <property type="molecule type" value="Genomic_DNA"/>
</dbReference>
<evidence type="ECO:0008006" key="3">
    <source>
        <dbReference type="Google" id="ProtNLM"/>
    </source>
</evidence>
<name>A0A4Y7TAM6_COPMI</name>
<gene>
    <name evidence="1" type="ORF">FA13DRAFT_1792231</name>
</gene>
<dbReference type="AlphaFoldDB" id="A0A4Y7TAM6"/>
<sequence>MERLDYDVVPLILEQAYHRVDSDLWSGDPVDNVDRYTLLSCALVNSSWRVLAQALLFRNVKTNPTFYKAFLQGELSESKNALLHHVRIVNVGSLTDASTEVIALLDRCALLHTLTLNWTNTKLMSGGMINKLRQIADSRPLSLQSLHIFPQTAYDLERPSSTKMYQLLAPLNTLKSLWLGRGLTVGAVPYQCRALHFHARLRDLRLEDDIISQTTLQWLLQSSQGSIQLLDFGFPLALDRHSWTVNALRPYCSSIRILRFTTTFTEIAVAIVEMCTRLEELMMDIGHNDQPLVLPAVHPTFKHLLVLVKNFVPQYVVTAMAKALIKFVKGHPSLCSLRLWGGCVRLLRNEQALWDLQIACATNKIEVQLTECTTWADDVYRVARSPPR</sequence>
<comment type="caution">
    <text evidence="1">The sequence shown here is derived from an EMBL/GenBank/DDBJ whole genome shotgun (WGS) entry which is preliminary data.</text>
</comment>
<reference evidence="1 2" key="1">
    <citation type="journal article" date="2019" name="Nat. Ecol. Evol.">
        <title>Megaphylogeny resolves global patterns of mushroom evolution.</title>
        <authorList>
            <person name="Varga T."/>
            <person name="Krizsan K."/>
            <person name="Foldi C."/>
            <person name="Dima B."/>
            <person name="Sanchez-Garcia M."/>
            <person name="Sanchez-Ramirez S."/>
            <person name="Szollosi G.J."/>
            <person name="Szarkandi J.G."/>
            <person name="Papp V."/>
            <person name="Albert L."/>
            <person name="Andreopoulos W."/>
            <person name="Angelini C."/>
            <person name="Antonin V."/>
            <person name="Barry K.W."/>
            <person name="Bougher N.L."/>
            <person name="Buchanan P."/>
            <person name="Buyck B."/>
            <person name="Bense V."/>
            <person name="Catcheside P."/>
            <person name="Chovatia M."/>
            <person name="Cooper J."/>
            <person name="Damon W."/>
            <person name="Desjardin D."/>
            <person name="Finy P."/>
            <person name="Geml J."/>
            <person name="Haridas S."/>
            <person name="Hughes K."/>
            <person name="Justo A."/>
            <person name="Karasinski D."/>
            <person name="Kautmanova I."/>
            <person name="Kiss B."/>
            <person name="Kocsube S."/>
            <person name="Kotiranta H."/>
            <person name="LaButti K.M."/>
            <person name="Lechner B.E."/>
            <person name="Liimatainen K."/>
            <person name="Lipzen A."/>
            <person name="Lukacs Z."/>
            <person name="Mihaltcheva S."/>
            <person name="Morgado L.N."/>
            <person name="Niskanen T."/>
            <person name="Noordeloos M.E."/>
            <person name="Ohm R.A."/>
            <person name="Ortiz-Santana B."/>
            <person name="Ovrebo C."/>
            <person name="Racz N."/>
            <person name="Riley R."/>
            <person name="Savchenko A."/>
            <person name="Shiryaev A."/>
            <person name="Soop K."/>
            <person name="Spirin V."/>
            <person name="Szebenyi C."/>
            <person name="Tomsovsky M."/>
            <person name="Tulloss R.E."/>
            <person name="Uehling J."/>
            <person name="Grigoriev I.V."/>
            <person name="Vagvolgyi C."/>
            <person name="Papp T."/>
            <person name="Martin F.M."/>
            <person name="Miettinen O."/>
            <person name="Hibbett D.S."/>
            <person name="Nagy L.G."/>
        </authorList>
    </citation>
    <scope>NUCLEOTIDE SEQUENCE [LARGE SCALE GENOMIC DNA]</scope>
    <source>
        <strain evidence="1 2">FP101781</strain>
    </source>
</reference>
<dbReference type="SUPFAM" id="SSF52047">
    <property type="entry name" value="RNI-like"/>
    <property type="match status" value="1"/>
</dbReference>
<organism evidence="1 2">
    <name type="scientific">Coprinellus micaceus</name>
    <name type="common">Glistening ink-cap mushroom</name>
    <name type="synonym">Coprinus micaceus</name>
    <dbReference type="NCBI Taxonomy" id="71717"/>
    <lineage>
        <taxon>Eukaryota</taxon>
        <taxon>Fungi</taxon>
        <taxon>Dikarya</taxon>
        <taxon>Basidiomycota</taxon>
        <taxon>Agaricomycotina</taxon>
        <taxon>Agaricomycetes</taxon>
        <taxon>Agaricomycetidae</taxon>
        <taxon>Agaricales</taxon>
        <taxon>Agaricineae</taxon>
        <taxon>Psathyrellaceae</taxon>
        <taxon>Coprinellus</taxon>
    </lineage>
</organism>
<accession>A0A4Y7TAM6</accession>
<evidence type="ECO:0000313" key="1">
    <source>
        <dbReference type="EMBL" id="TEB30652.1"/>
    </source>
</evidence>
<dbReference type="Gene3D" id="3.80.10.10">
    <property type="entry name" value="Ribonuclease Inhibitor"/>
    <property type="match status" value="1"/>
</dbReference>
<proteinExistence type="predicted"/>
<dbReference type="Proteomes" id="UP000298030">
    <property type="component" value="Unassembled WGS sequence"/>
</dbReference>
<dbReference type="InterPro" id="IPR032675">
    <property type="entry name" value="LRR_dom_sf"/>
</dbReference>
<protein>
    <recommendedName>
        <fullName evidence="3">F-box domain-containing protein</fullName>
    </recommendedName>
</protein>